<feature type="region of interest" description="Disordered" evidence="7">
    <location>
        <begin position="1"/>
        <end position="30"/>
    </location>
</feature>
<dbReference type="InterPro" id="IPR029510">
    <property type="entry name" value="Ald_DH_CS_GLU"/>
</dbReference>
<dbReference type="Pfam" id="PF00171">
    <property type="entry name" value="Aldedh"/>
    <property type="match status" value="1"/>
</dbReference>
<protein>
    <recommendedName>
        <fullName evidence="3">aldehyde dehydrogenase (NAD(+))</fullName>
        <ecNumber evidence="3">1.2.1.3</ecNumber>
    </recommendedName>
</protein>
<feature type="domain" description="Aldehyde dehydrogenase" evidence="8">
    <location>
        <begin position="51"/>
        <end position="496"/>
    </location>
</feature>
<dbReference type="InterPro" id="IPR016162">
    <property type="entry name" value="Ald_DH_N"/>
</dbReference>
<evidence type="ECO:0000313" key="10">
    <source>
        <dbReference type="Proteomes" id="UP000785200"/>
    </source>
</evidence>
<evidence type="ECO:0000256" key="1">
    <source>
        <dbReference type="ARBA" id="ARBA00009986"/>
    </source>
</evidence>
<name>A0A9P6VIL2_9HELO</name>
<keyword evidence="2 6" id="KW-0560">Oxidoreductase</keyword>
<dbReference type="EC" id="1.2.1.3" evidence="3"/>
<comment type="catalytic activity">
    <reaction evidence="4">
        <text>an aldehyde + NAD(+) + H2O = a carboxylate + NADH + 2 H(+)</text>
        <dbReference type="Rhea" id="RHEA:16185"/>
        <dbReference type="ChEBI" id="CHEBI:15377"/>
        <dbReference type="ChEBI" id="CHEBI:15378"/>
        <dbReference type="ChEBI" id="CHEBI:17478"/>
        <dbReference type="ChEBI" id="CHEBI:29067"/>
        <dbReference type="ChEBI" id="CHEBI:57540"/>
        <dbReference type="ChEBI" id="CHEBI:57945"/>
        <dbReference type="EC" id="1.2.1.3"/>
    </reaction>
</comment>
<dbReference type="FunFam" id="3.40.605.10:FF:000007">
    <property type="entry name" value="NAD/NADP-dependent betaine aldehyde dehydrogenase"/>
    <property type="match status" value="1"/>
</dbReference>
<evidence type="ECO:0000256" key="7">
    <source>
        <dbReference type="SAM" id="MobiDB-lite"/>
    </source>
</evidence>
<dbReference type="PANTHER" id="PTHR11699">
    <property type="entry name" value="ALDEHYDE DEHYDROGENASE-RELATED"/>
    <property type="match status" value="1"/>
</dbReference>
<dbReference type="InterPro" id="IPR016161">
    <property type="entry name" value="Ald_DH/histidinol_DH"/>
</dbReference>
<dbReference type="PROSITE" id="PS00687">
    <property type="entry name" value="ALDEHYDE_DEHYDR_GLU"/>
    <property type="match status" value="1"/>
</dbReference>
<keyword evidence="10" id="KW-1185">Reference proteome</keyword>
<evidence type="ECO:0000256" key="4">
    <source>
        <dbReference type="ARBA" id="ARBA00049194"/>
    </source>
</evidence>
<dbReference type="SUPFAM" id="SSF53720">
    <property type="entry name" value="ALDH-like"/>
    <property type="match status" value="1"/>
</dbReference>
<dbReference type="Gene3D" id="3.40.605.10">
    <property type="entry name" value="Aldehyde Dehydrogenase, Chain A, domain 1"/>
    <property type="match status" value="1"/>
</dbReference>
<evidence type="ECO:0000256" key="2">
    <source>
        <dbReference type="ARBA" id="ARBA00023002"/>
    </source>
</evidence>
<sequence length="501" mass="53582">MTSIASTPNGNSAHAFSGTQNGHSSKNLQSKPLTWTTYSNVINGELTSTKQTRCSVNPATEAENPTVPVSTREDVDRAMAAAQKAFKTWAAVPYAERQKAVLAFASALEREKEPFSKLLTQEQGKPIQFARVELDTSVAWMRATAAIDLPVEKIEHADKTILVRFTPLGVAVGLVPWNFPILLAAGKIASAVVTGNPIIVKPSPFTPAGGLKLVELAQQFFPPGVIQVLSGDDSLGIWLTSHPTPAKISFTGSTATGKKVMESASKTLKRVTLELGGKDPTIVCDDVDVDEVAAKVAQLAFLNSGQICLAIKRIYVHEKIFDEFRAALVKHTAALKVGEGNEDGVFLGPLQNAMQYERVKGFFSEIETQGQNVAVGGKNPGGKGYFITPTIIDRPPEDSRLVVEEPFGPIVPLLSFSSDAEAIAKANNTAYGLGASVWSGSKERANGIAQQIEAGTVWVNTHFAMDPRAPFGGHKQSGMGTEQGLSGLKSYCNSQTLYLDK</sequence>
<dbReference type="FunFam" id="3.40.309.10:FF:000009">
    <property type="entry name" value="Aldehyde dehydrogenase A"/>
    <property type="match status" value="1"/>
</dbReference>
<dbReference type="Gene3D" id="3.40.309.10">
    <property type="entry name" value="Aldehyde Dehydrogenase, Chain A, domain 2"/>
    <property type="match status" value="1"/>
</dbReference>
<dbReference type="AlphaFoldDB" id="A0A9P6VIL2"/>
<evidence type="ECO:0000259" key="8">
    <source>
        <dbReference type="Pfam" id="PF00171"/>
    </source>
</evidence>
<evidence type="ECO:0000313" key="9">
    <source>
        <dbReference type="EMBL" id="KAG0648786.1"/>
    </source>
</evidence>
<dbReference type="GO" id="GO:0004029">
    <property type="term" value="F:aldehyde dehydrogenase (NAD+) activity"/>
    <property type="evidence" value="ECO:0007669"/>
    <property type="project" value="UniProtKB-EC"/>
</dbReference>
<organism evidence="9 10">
    <name type="scientific">Hyphodiscus hymeniophilus</name>
    <dbReference type="NCBI Taxonomy" id="353542"/>
    <lineage>
        <taxon>Eukaryota</taxon>
        <taxon>Fungi</taxon>
        <taxon>Dikarya</taxon>
        <taxon>Ascomycota</taxon>
        <taxon>Pezizomycotina</taxon>
        <taxon>Leotiomycetes</taxon>
        <taxon>Helotiales</taxon>
        <taxon>Hyphodiscaceae</taxon>
        <taxon>Hyphodiscus</taxon>
    </lineage>
</organism>
<dbReference type="EMBL" id="VNKQ01000009">
    <property type="protein sequence ID" value="KAG0648786.1"/>
    <property type="molecule type" value="Genomic_DNA"/>
</dbReference>
<dbReference type="PROSITE" id="PS00070">
    <property type="entry name" value="ALDEHYDE_DEHYDR_CYS"/>
    <property type="match status" value="1"/>
</dbReference>
<comment type="caution">
    <text evidence="9">The sequence shown here is derived from an EMBL/GenBank/DDBJ whole genome shotgun (WGS) entry which is preliminary data.</text>
</comment>
<feature type="active site" evidence="5">
    <location>
        <position position="274"/>
    </location>
</feature>
<dbReference type="InterPro" id="IPR015590">
    <property type="entry name" value="Aldehyde_DH_dom"/>
</dbReference>
<evidence type="ECO:0000256" key="5">
    <source>
        <dbReference type="PROSITE-ProRule" id="PRU10007"/>
    </source>
</evidence>
<comment type="similarity">
    <text evidence="1 6">Belongs to the aldehyde dehydrogenase family.</text>
</comment>
<reference evidence="9" key="1">
    <citation type="submission" date="2019-07" db="EMBL/GenBank/DDBJ databases">
        <title>Hyphodiscus hymeniophilus genome sequencing and assembly.</title>
        <authorList>
            <person name="Kramer G."/>
            <person name="Nodwell J."/>
        </authorList>
    </citation>
    <scope>NUCLEOTIDE SEQUENCE</scope>
    <source>
        <strain evidence="9">ATCC 34498</strain>
    </source>
</reference>
<dbReference type="InterPro" id="IPR016163">
    <property type="entry name" value="Ald_DH_C"/>
</dbReference>
<evidence type="ECO:0000256" key="3">
    <source>
        <dbReference type="ARBA" id="ARBA00024226"/>
    </source>
</evidence>
<evidence type="ECO:0000256" key="6">
    <source>
        <dbReference type="RuleBase" id="RU003345"/>
    </source>
</evidence>
<dbReference type="InterPro" id="IPR016160">
    <property type="entry name" value="Ald_DH_CS_CYS"/>
</dbReference>
<gene>
    <name evidence="9" type="ORF">D0Z07_5037</name>
</gene>
<dbReference type="InterPro" id="IPR044086">
    <property type="entry name" value="LUC3-like"/>
</dbReference>
<dbReference type="Proteomes" id="UP000785200">
    <property type="component" value="Unassembled WGS sequence"/>
</dbReference>
<proteinExistence type="inferred from homology"/>
<accession>A0A9P6VIL2</accession>
<dbReference type="OrthoDB" id="310895at2759"/>
<dbReference type="CDD" id="cd07106">
    <property type="entry name" value="ALDH_AldA-AAD23400"/>
    <property type="match status" value="1"/>
</dbReference>